<evidence type="ECO:0000256" key="3">
    <source>
        <dbReference type="ARBA" id="ARBA00022833"/>
    </source>
</evidence>
<proteinExistence type="predicted"/>
<evidence type="ECO:0000256" key="1">
    <source>
        <dbReference type="ARBA" id="ARBA00022723"/>
    </source>
</evidence>
<evidence type="ECO:0000256" key="2">
    <source>
        <dbReference type="ARBA" id="ARBA00022771"/>
    </source>
</evidence>
<dbReference type="OrthoDB" id="10018316at2759"/>
<dbReference type="EMBL" id="WWBZ02000082">
    <property type="protein sequence ID" value="KAF4301604.1"/>
    <property type="molecule type" value="Genomic_DNA"/>
</dbReference>
<feature type="compositionally biased region" description="Polar residues" evidence="5">
    <location>
        <begin position="82"/>
        <end position="100"/>
    </location>
</feature>
<name>A0A8H4IIV6_9PEZI</name>
<dbReference type="SMART" id="SM00064">
    <property type="entry name" value="FYVE"/>
    <property type="match status" value="1"/>
</dbReference>
<feature type="region of interest" description="Disordered" evidence="5">
    <location>
        <begin position="74"/>
        <end position="110"/>
    </location>
</feature>
<dbReference type="InterPro" id="IPR017455">
    <property type="entry name" value="Znf_FYVE-rel"/>
</dbReference>
<feature type="region of interest" description="Disordered" evidence="5">
    <location>
        <begin position="217"/>
        <end position="238"/>
    </location>
</feature>
<keyword evidence="9" id="KW-1185">Reference proteome</keyword>
<sequence>MATGIPTATNFMPNAFQQQQYPYRGGVQYNPYSPTHSGAATPTNVSPTQIPHHMGAHTRQLRPPKCPMYVPAALRPTERPQRSSPPKGSDISSPVESTPTRFDRRGTADSFGSTYSEIQRIASDEGSAIGPVTGPPSRNHWKSNEETQKCNAFGCGRVFSFLCRRHHCRRCGDIFCYEHSSHEIKLDQDALFHPSGTLSRACDNCWSAYRQWEAARKSRTNSASSQGSNSTGGGLAQTRAEPQGLQLPQPRGVAQAQAQTHKVGSYVGSVPRDWNWSTF</sequence>
<dbReference type="GO" id="GO:0008270">
    <property type="term" value="F:zinc ion binding"/>
    <property type="evidence" value="ECO:0007669"/>
    <property type="project" value="UniProtKB-KW"/>
</dbReference>
<feature type="domain" description="FYVE-type" evidence="6">
    <location>
        <begin position="155"/>
        <end position="210"/>
    </location>
</feature>
<evidence type="ECO:0000256" key="4">
    <source>
        <dbReference type="PROSITE-ProRule" id="PRU00091"/>
    </source>
</evidence>
<dbReference type="AlphaFoldDB" id="A0A8H4IIV6"/>
<dbReference type="PROSITE" id="PS50178">
    <property type="entry name" value="ZF_FYVE"/>
    <property type="match status" value="1"/>
</dbReference>
<reference evidence="7 9" key="1">
    <citation type="submission" date="2020-04" db="EMBL/GenBank/DDBJ databases">
        <title>Genome Assembly and Annotation of Botryosphaeria dothidea sdau 11-99, a Latent Pathogen of Apple Fruit Ring Rot in China.</title>
        <authorList>
            <person name="Yu C."/>
            <person name="Diao Y."/>
            <person name="Lu Q."/>
            <person name="Zhao J."/>
            <person name="Cui S."/>
            <person name="Peng C."/>
            <person name="He B."/>
            <person name="Liu H."/>
        </authorList>
    </citation>
    <scope>NUCLEOTIDE SEQUENCE [LARGE SCALE GENOMIC DNA]</scope>
    <source>
        <strain evidence="9">sdau11-99</strain>
        <strain evidence="7">Sdau11-99</strain>
    </source>
</reference>
<comment type="caution">
    <text evidence="7">The sequence shown here is derived from an EMBL/GenBank/DDBJ whole genome shotgun (WGS) entry which is preliminary data.</text>
</comment>
<feature type="compositionally biased region" description="Polar residues" evidence="5">
    <location>
        <begin position="220"/>
        <end position="229"/>
    </location>
</feature>
<dbReference type="EMBL" id="WWBZ02000040">
    <property type="protein sequence ID" value="KAF4304898.1"/>
    <property type="molecule type" value="Genomic_DNA"/>
</dbReference>
<keyword evidence="2 4" id="KW-0863">Zinc-finger</keyword>
<dbReference type="Pfam" id="PF01363">
    <property type="entry name" value="FYVE"/>
    <property type="match status" value="1"/>
</dbReference>
<gene>
    <name evidence="8" type="ORF">GTA08_BOTSDO07184</name>
    <name evidence="7" type="ORF">GTA08_BOTSDO11379</name>
</gene>
<evidence type="ECO:0000259" key="6">
    <source>
        <dbReference type="PROSITE" id="PS50178"/>
    </source>
</evidence>
<organism evidence="7 9">
    <name type="scientific">Botryosphaeria dothidea</name>
    <dbReference type="NCBI Taxonomy" id="55169"/>
    <lineage>
        <taxon>Eukaryota</taxon>
        <taxon>Fungi</taxon>
        <taxon>Dikarya</taxon>
        <taxon>Ascomycota</taxon>
        <taxon>Pezizomycotina</taxon>
        <taxon>Dothideomycetes</taxon>
        <taxon>Dothideomycetes incertae sedis</taxon>
        <taxon>Botryosphaeriales</taxon>
        <taxon>Botryosphaeriaceae</taxon>
        <taxon>Botryosphaeria</taxon>
    </lineage>
</organism>
<evidence type="ECO:0000256" key="5">
    <source>
        <dbReference type="SAM" id="MobiDB-lite"/>
    </source>
</evidence>
<dbReference type="InterPro" id="IPR000306">
    <property type="entry name" value="Znf_FYVE"/>
</dbReference>
<dbReference type="InterPro" id="IPR011011">
    <property type="entry name" value="Znf_FYVE_PHD"/>
</dbReference>
<dbReference type="Proteomes" id="UP000572817">
    <property type="component" value="Unassembled WGS sequence"/>
</dbReference>
<dbReference type="InterPro" id="IPR013083">
    <property type="entry name" value="Znf_RING/FYVE/PHD"/>
</dbReference>
<keyword evidence="1" id="KW-0479">Metal-binding</keyword>
<evidence type="ECO:0000313" key="9">
    <source>
        <dbReference type="Proteomes" id="UP000572817"/>
    </source>
</evidence>
<accession>A0A8H4IIV6</accession>
<dbReference type="PANTHER" id="PTHR23164:SF30">
    <property type="entry name" value="EARLY ENDOSOME ANTIGEN 1"/>
    <property type="match status" value="1"/>
</dbReference>
<dbReference type="Gene3D" id="3.30.40.10">
    <property type="entry name" value="Zinc/RING finger domain, C3HC4 (zinc finger)"/>
    <property type="match status" value="1"/>
</dbReference>
<keyword evidence="3" id="KW-0862">Zinc</keyword>
<protein>
    <submittedName>
        <fullName evidence="7">FYVE-type zinc finger-containing protein</fullName>
    </submittedName>
</protein>
<dbReference type="CDD" id="cd15760">
    <property type="entry name" value="FYVE_scVPS27p_like"/>
    <property type="match status" value="1"/>
</dbReference>
<dbReference type="PANTHER" id="PTHR23164">
    <property type="entry name" value="EARLY ENDOSOME ANTIGEN 1"/>
    <property type="match status" value="1"/>
</dbReference>
<evidence type="ECO:0000313" key="8">
    <source>
        <dbReference type="EMBL" id="KAF4304898.1"/>
    </source>
</evidence>
<dbReference type="SUPFAM" id="SSF57903">
    <property type="entry name" value="FYVE/PHD zinc finger"/>
    <property type="match status" value="1"/>
</dbReference>
<evidence type="ECO:0000313" key="7">
    <source>
        <dbReference type="EMBL" id="KAF4301604.1"/>
    </source>
</evidence>